<dbReference type="AlphaFoldDB" id="A0A6P5ATF0"/>
<keyword evidence="3" id="KW-1185">Reference proteome</keyword>
<feature type="transmembrane region" description="Helical" evidence="2">
    <location>
        <begin position="62"/>
        <end position="89"/>
    </location>
</feature>
<dbReference type="OrthoDB" id="10048757at2759"/>
<reference evidence="4" key="1">
    <citation type="submission" date="2025-08" db="UniProtKB">
        <authorList>
            <consortium name="RefSeq"/>
        </authorList>
    </citation>
    <scope>IDENTIFICATION</scope>
    <source>
        <tissue evidence="4">Gonad</tissue>
    </source>
</reference>
<organism evidence="3 4">
    <name type="scientific">Branchiostoma belcheri</name>
    <name type="common">Amphioxus</name>
    <dbReference type="NCBI Taxonomy" id="7741"/>
    <lineage>
        <taxon>Eukaryota</taxon>
        <taxon>Metazoa</taxon>
        <taxon>Chordata</taxon>
        <taxon>Cephalochordata</taxon>
        <taxon>Leptocardii</taxon>
        <taxon>Amphioxiformes</taxon>
        <taxon>Branchiostomatidae</taxon>
        <taxon>Branchiostoma</taxon>
    </lineage>
</organism>
<dbReference type="Proteomes" id="UP000515135">
    <property type="component" value="Unplaced"/>
</dbReference>
<dbReference type="GeneID" id="109486040"/>
<dbReference type="RefSeq" id="XP_019645291.1">
    <property type="nucleotide sequence ID" value="XM_019789732.1"/>
</dbReference>
<dbReference type="CDD" id="cd12087">
    <property type="entry name" value="TM_EGFR-like"/>
    <property type="match status" value="1"/>
</dbReference>
<gene>
    <name evidence="4" type="primary">LOC109486040</name>
</gene>
<protein>
    <submittedName>
        <fullName evidence="4">Uncharacterized protein LOC109486040</fullName>
    </submittedName>
</protein>
<keyword evidence="2" id="KW-0812">Transmembrane</keyword>
<name>A0A6P5ATF0_BRABE</name>
<feature type="compositionally biased region" description="Basic and acidic residues" evidence="1">
    <location>
        <begin position="338"/>
        <end position="348"/>
    </location>
</feature>
<accession>A0A6P5ATF0</accession>
<feature type="compositionally biased region" description="Basic and acidic residues" evidence="1">
    <location>
        <begin position="314"/>
        <end position="329"/>
    </location>
</feature>
<evidence type="ECO:0000256" key="2">
    <source>
        <dbReference type="SAM" id="Phobius"/>
    </source>
</evidence>
<evidence type="ECO:0000256" key="1">
    <source>
        <dbReference type="SAM" id="MobiDB-lite"/>
    </source>
</evidence>
<dbReference type="KEGG" id="bbel:109486040"/>
<keyword evidence="2" id="KW-0472">Membrane</keyword>
<keyword evidence="2" id="KW-1133">Transmembrane helix</keyword>
<evidence type="ECO:0000313" key="4">
    <source>
        <dbReference type="RefSeq" id="XP_019645291.1"/>
    </source>
</evidence>
<proteinExistence type="predicted"/>
<feature type="region of interest" description="Disordered" evidence="1">
    <location>
        <begin position="93"/>
        <end position="348"/>
    </location>
</feature>
<sequence length="348" mass="38161">MHAFLIVATTNFTTTTQNTTPGMSSVTMTTVTKATVTMATATMATNRSTTTTAPKPGMSIDVMAAAVVGGIIFLILLGVALIVLACRVGRRRGRLEQKRQDQDVESAGTPSTDSGHVSRPPTPGDEPRGGTELIPLSDLPLGKNRPPASLPRSSSRDEREWIPFAQLEAARTNWDDTELPPSDPPDVDDDVYAVIPERQNAKDEDDNIYDTPPVDQDGGDNLYDTPPADQDGDDSLYHTPPNEEDYYTSIGESKLQIQPKPQEGQKPSDDAIDQMYAKVDKSMKKRQTHQPALETKDDPPEDTGNYYFTLEEATGLKKESTKVEKEKKRPATWPTESTEGRTRIQGEV</sequence>
<evidence type="ECO:0000313" key="3">
    <source>
        <dbReference type="Proteomes" id="UP000515135"/>
    </source>
</evidence>